<accession>A0ABP3QIQ3</accession>
<protein>
    <submittedName>
        <fullName evidence="2">Helix-turn-helix transcriptional regulator</fullName>
    </submittedName>
</protein>
<sequence length="281" mass="30353">MTSSELGEFLRARRAQLAPEDVGLTSYRRRRVAGLRREEVAVLAGMNSDYYARLEQGRERHPSAQLLDALCRALRLDAEAREHAHRLAGTTPAGLGAQPRETVSPLLRQLLDTQAHTPAFVVSPPLDLLAANTLAGALFSPFQAADNLARMTFLDPAAPIFFARWEQTAQATVAALRHATGLTPHYPRLDELVRTLCAASPPFSALWASHTVWGKTHDAKELVHPEVGPLSLTYQTFDVRGAPGQQLVIYHAEPGSPGAQALTLLGTLAATAARQPPSALA</sequence>
<dbReference type="Gene3D" id="1.10.260.40">
    <property type="entry name" value="lambda repressor-like DNA-binding domains"/>
    <property type="match status" value="1"/>
</dbReference>
<dbReference type="SUPFAM" id="SSF47413">
    <property type="entry name" value="lambda repressor-like DNA-binding domains"/>
    <property type="match status" value="1"/>
</dbReference>
<dbReference type="PROSITE" id="PS50943">
    <property type="entry name" value="HTH_CROC1"/>
    <property type="match status" value="1"/>
</dbReference>
<dbReference type="PANTHER" id="PTHR35010:SF2">
    <property type="entry name" value="BLL4672 PROTEIN"/>
    <property type="match status" value="1"/>
</dbReference>
<dbReference type="Gene3D" id="3.30.450.180">
    <property type="match status" value="1"/>
</dbReference>
<dbReference type="InterPro" id="IPR041413">
    <property type="entry name" value="MLTR_LBD"/>
</dbReference>
<dbReference type="RefSeq" id="WP_344071607.1">
    <property type="nucleotide sequence ID" value="NZ_BAAACA010000009.1"/>
</dbReference>
<evidence type="ECO:0000313" key="3">
    <source>
        <dbReference type="Proteomes" id="UP001500668"/>
    </source>
</evidence>
<dbReference type="CDD" id="cd00093">
    <property type="entry name" value="HTH_XRE"/>
    <property type="match status" value="1"/>
</dbReference>
<feature type="domain" description="HTH cro/C1-type" evidence="1">
    <location>
        <begin position="24"/>
        <end position="81"/>
    </location>
</feature>
<reference evidence="3" key="1">
    <citation type="journal article" date="2019" name="Int. J. Syst. Evol. Microbiol.">
        <title>The Global Catalogue of Microorganisms (GCM) 10K type strain sequencing project: providing services to taxonomists for standard genome sequencing and annotation.</title>
        <authorList>
            <consortium name="The Broad Institute Genomics Platform"/>
            <consortium name="The Broad Institute Genome Sequencing Center for Infectious Disease"/>
            <person name="Wu L."/>
            <person name="Ma J."/>
        </authorList>
    </citation>
    <scope>NUCLEOTIDE SEQUENCE [LARGE SCALE GENOMIC DNA]</scope>
    <source>
        <strain evidence="3">JCM 5067</strain>
    </source>
</reference>
<dbReference type="SMART" id="SM00530">
    <property type="entry name" value="HTH_XRE"/>
    <property type="match status" value="1"/>
</dbReference>
<organism evidence="2 3">
    <name type="scientific">Streptomyces crystallinus</name>
    <dbReference type="NCBI Taxonomy" id="68191"/>
    <lineage>
        <taxon>Bacteria</taxon>
        <taxon>Bacillati</taxon>
        <taxon>Actinomycetota</taxon>
        <taxon>Actinomycetes</taxon>
        <taxon>Kitasatosporales</taxon>
        <taxon>Streptomycetaceae</taxon>
        <taxon>Streptomyces</taxon>
    </lineage>
</organism>
<dbReference type="Pfam" id="PF17765">
    <property type="entry name" value="MLTR_LBD"/>
    <property type="match status" value="1"/>
</dbReference>
<evidence type="ECO:0000313" key="2">
    <source>
        <dbReference type="EMBL" id="GAA0587533.1"/>
    </source>
</evidence>
<gene>
    <name evidence="2" type="ORF">GCM10010394_15800</name>
</gene>
<dbReference type="Proteomes" id="UP001500668">
    <property type="component" value="Unassembled WGS sequence"/>
</dbReference>
<evidence type="ECO:0000259" key="1">
    <source>
        <dbReference type="PROSITE" id="PS50943"/>
    </source>
</evidence>
<dbReference type="EMBL" id="BAAACA010000009">
    <property type="protein sequence ID" value="GAA0587533.1"/>
    <property type="molecule type" value="Genomic_DNA"/>
</dbReference>
<proteinExistence type="predicted"/>
<dbReference type="InterPro" id="IPR001387">
    <property type="entry name" value="Cro/C1-type_HTH"/>
</dbReference>
<dbReference type="InterPro" id="IPR010982">
    <property type="entry name" value="Lambda_DNA-bd_dom_sf"/>
</dbReference>
<dbReference type="Pfam" id="PF13560">
    <property type="entry name" value="HTH_31"/>
    <property type="match status" value="1"/>
</dbReference>
<dbReference type="PANTHER" id="PTHR35010">
    <property type="entry name" value="BLL4672 PROTEIN-RELATED"/>
    <property type="match status" value="1"/>
</dbReference>
<comment type="caution">
    <text evidence="2">The sequence shown here is derived from an EMBL/GenBank/DDBJ whole genome shotgun (WGS) entry which is preliminary data.</text>
</comment>
<keyword evidence="3" id="KW-1185">Reference proteome</keyword>
<name>A0ABP3QIQ3_9ACTN</name>